<dbReference type="AlphaFoldDB" id="A0A085ZS49"/>
<evidence type="ECO:0000313" key="2">
    <source>
        <dbReference type="EMBL" id="KFF07263.1"/>
    </source>
</evidence>
<keyword evidence="1" id="KW-1133">Transmembrane helix</keyword>
<comment type="caution">
    <text evidence="2">The sequence shown here is derived from an EMBL/GenBank/DDBJ whole genome shotgun (WGS) entry which is preliminary data.</text>
</comment>
<sequence>MNKKKAVILTIILLLGIGSYYLINQDFIKRFYNLDDESSKNKNLTEQEIVIKEPNVFVGDEGYMLKGKLLDKKFEKEFNALPDTLYIMEFNDYLYPVDNKIKTGDTGYSLIQDNTIKNINNYSGTIQQNELISYLKLAVKLAAEFPIFASSENRYDALISNEEFNNTYKTYFAVTEDNYGISQLPSDVKKKIIDFYQSDQGDEYRYKIKGEQTSTDLIWKGELTGKGKKEFAILFNKKSDLEDRYMLLVYATKNLPYQKNKDYYLVYNEIFYDRVLLKHLKFSIEGEDYINEVYMGNENKEMPKYDGILLQQMNMTDEVLVYNEKFDRMVKYSQLPESKLNRETESEEN</sequence>
<keyword evidence="1" id="KW-0472">Membrane</keyword>
<keyword evidence="3" id="KW-1185">Reference proteome</keyword>
<dbReference type="OrthoDB" id="761624at2"/>
<keyword evidence="1" id="KW-0812">Transmembrane</keyword>
<reference evidence="2 3" key="1">
    <citation type="submission" date="2014-07" db="EMBL/GenBank/DDBJ databases">
        <title>Genome of Flavobacterium reichenbachii LMG 25512.</title>
        <authorList>
            <person name="Stropko S.J."/>
            <person name="Pipes S.E."/>
            <person name="Newman J.D."/>
        </authorList>
    </citation>
    <scope>NUCLEOTIDE SEQUENCE [LARGE SCALE GENOMIC DNA]</scope>
    <source>
        <strain evidence="2 3">LMG 25512</strain>
    </source>
</reference>
<dbReference type="eggNOG" id="ENOG50330EU">
    <property type="taxonomic scope" value="Bacteria"/>
</dbReference>
<proteinExistence type="predicted"/>
<evidence type="ECO:0000313" key="3">
    <source>
        <dbReference type="Proteomes" id="UP000028715"/>
    </source>
</evidence>
<accession>A0A085ZS49</accession>
<evidence type="ECO:0000256" key="1">
    <source>
        <dbReference type="SAM" id="Phobius"/>
    </source>
</evidence>
<gene>
    <name evidence="2" type="ORF">IW19_17890</name>
</gene>
<organism evidence="2 3">
    <name type="scientific">Flavobacterium reichenbachii</name>
    <dbReference type="NCBI Taxonomy" id="362418"/>
    <lineage>
        <taxon>Bacteria</taxon>
        <taxon>Pseudomonadati</taxon>
        <taxon>Bacteroidota</taxon>
        <taxon>Flavobacteriia</taxon>
        <taxon>Flavobacteriales</taxon>
        <taxon>Flavobacteriaceae</taxon>
        <taxon>Flavobacterium</taxon>
    </lineage>
</organism>
<protein>
    <submittedName>
        <fullName evidence="2">Uncharacterized protein</fullName>
    </submittedName>
</protein>
<dbReference type="RefSeq" id="WP_035686714.1">
    <property type="nucleotide sequence ID" value="NZ_JPRL01000001.1"/>
</dbReference>
<dbReference type="EMBL" id="JPRL01000001">
    <property type="protein sequence ID" value="KFF07263.1"/>
    <property type="molecule type" value="Genomic_DNA"/>
</dbReference>
<feature type="transmembrane region" description="Helical" evidence="1">
    <location>
        <begin position="6"/>
        <end position="23"/>
    </location>
</feature>
<name>A0A085ZS49_9FLAO</name>
<dbReference type="Proteomes" id="UP000028715">
    <property type="component" value="Unassembled WGS sequence"/>
</dbReference>